<dbReference type="InterPro" id="IPR050291">
    <property type="entry name" value="CDF_Transporter"/>
</dbReference>
<dbReference type="Gene3D" id="1.20.1510.10">
    <property type="entry name" value="Cation efflux protein transmembrane domain"/>
    <property type="match status" value="1"/>
</dbReference>
<comment type="subcellular location">
    <subcellularLocation>
        <location evidence="1">Membrane</location>
        <topology evidence="1">Multi-pass membrane protein</topology>
    </subcellularLocation>
</comment>
<gene>
    <name evidence="9" type="ORF">ACFSYS_17360</name>
</gene>
<sequence>MKGIASFELPEELKKVLKEAIRLEWITIFYLLSVIVVMFLTMGSSQAMKTAWLEDLLSLIPSISFLIATRINKKPPDEKFRYGYHRVYSIAFLVGASALLGMGLFMIYDSSMSLIKLEHPSIGNKTFFGKQVWMGWVMILALVYSSIPAMILGFKKLPKAKKLHNKILYTDAEAQKADYMTAFAAMAGIIGIGAGLWWADSAAALFIALSVVKDGFKYISTAVKDLMDRYPVTLKKQKKDPLIDEIEDLVLGLDWVEDAKIRFRENGQVYVGEVAIIPKGKLIIENLEKVNVMLLNYHWKINDVSIIPVKELPSW</sequence>
<dbReference type="NCBIfam" id="TIGR01297">
    <property type="entry name" value="CDF"/>
    <property type="match status" value="1"/>
</dbReference>
<dbReference type="InterPro" id="IPR058533">
    <property type="entry name" value="Cation_efflux_TM"/>
</dbReference>
<dbReference type="Proteomes" id="UP001597438">
    <property type="component" value="Unassembled WGS sequence"/>
</dbReference>
<evidence type="ECO:0000256" key="6">
    <source>
        <dbReference type="ARBA" id="ARBA00023136"/>
    </source>
</evidence>
<reference evidence="10" key="1">
    <citation type="journal article" date="2019" name="Int. J. Syst. Evol. Microbiol.">
        <title>The Global Catalogue of Microorganisms (GCM) 10K type strain sequencing project: providing services to taxonomists for standard genome sequencing and annotation.</title>
        <authorList>
            <consortium name="The Broad Institute Genomics Platform"/>
            <consortium name="The Broad Institute Genome Sequencing Center for Infectious Disease"/>
            <person name="Wu L."/>
            <person name="Ma J."/>
        </authorList>
    </citation>
    <scope>NUCLEOTIDE SEQUENCE [LARGE SCALE GENOMIC DNA]</scope>
    <source>
        <strain evidence="10">KCTC 52925</strain>
    </source>
</reference>
<feature type="transmembrane region" description="Helical" evidence="7">
    <location>
        <begin position="179"/>
        <end position="199"/>
    </location>
</feature>
<organism evidence="9 10">
    <name type="scientific">Christiangramia antarctica</name>
    <dbReference type="NCBI Taxonomy" id="2058158"/>
    <lineage>
        <taxon>Bacteria</taxon>
        <taxon>Pseudomonadati</taxon>
        <taxon>Bacteroidota</taxon>
        <taxon>Flavobacteriia</taxon>
        <taxon>Flavobacteriales</taxon>
        <taxon>Flavobacteriaceae</taxon>
        <taxon>Christiangramia</taxon>
    </lineage>
</organism>
<evidence type="ECO:0000256" key="1">
    <source>
        <dbReference type="ARBA" id="ARBA00004141"/>
    </source>
</evidence>
<keyword evidence="4 7" id="KW-0812">Transmembrane</keyword>
<accession>A0ABW5XBG9</accession>
<feature type="transmembrane region" description="Helical" evidence="7">
    <location>
        <begin position="52"/>
        <end position="69"/>
    </location>
</feature>
<keyword evidence="5 7" id="KW-1133">Transmembrane helix</keyword>
<dbReference type="InterPro" id="IPR027469">
    <property type="entry name" value="Cation_efflux_TMD_sf"/>
</dbReference>
<name>A0ABW5XBG9_9FLAO</name>
<evidence type="ECO:0000256" key="5">
    <source>
        <dbReference type="ARBA" id="ARBA00022989"/>
    </source>
</evidence>
<dbReference type="SUPFAM" id="SSF161111">
    <property type="entry name" value="Cation efflux protein transmembrane domain-like"/>
    <property type="match status" value="1"/>
</dbReference>
<proteinExistence type="inferred from homology"/>
<evidence type="ECO:0000313" key="9">
    <source>
        <dbReference type="EMBL" id="MFD2835061.1"/>
    </source>
</evidence>
<feature type="transmembrane region" description="Helical" evidence="7">
    <location>
        <begin position="133"/>
        <end position="154"/>
    </location>
</feature>
<evidence type="ECO:0000259" key="8">
    <source>
        <dbReference type="Pfam" id="PF01545"/>
    </source>
</evidence>
<dbReference type="PANTHER" id="PTHR43840:SF15">
    <property type="entry name" value="MITOCHONDRIAL METAL TRANSPORTER 1-RELATED"/>
    <property type="match status" value="1"/>
</dbReference>
<feature type="domain" description="Cation efflux protein transmembrane" evidence="8">
    <location>
        <begin position="27"/>
        <end position="227"/>
    </location>
</feature>
<dbReference type="RefSeq" id="WP_251740201.1">
    <property type="nucleotide sequence ID" value="NZ_JBHUOJ010000037.1"/>
</dbReference>
<protein>
    <submittedName>
        <fullName evidence="9">Cation diffusion facilitator family transporter</fullName>
    </submittedName>
</protein>
<evidence type="ECO:0000313" key="10">
    <source>
        <dbReference type="Proteomes" id="UP001597438"/>
    </source>
</evidence>
<feature type="transmembrane region" description="Helical" evidence="7">
    <location>
        <begin position="21"/>
        <end position="40"/>
    </location>
</feature>
<comment type="similarity">
    <text evidence="2">Belongs to the cation diffusion facilitator (CDF) transporter (TC 2.A.4) family.</text>
</comment>
<dbReference type="EMBL" id="JBHUOJ010000037">
    <property type="protein sequence ID" value="MFD2835061.1"/>
    <property type="molecule type" value="Genomic_DNA"/>
</dbReference>
<comment type="caution">
    <text evidence="9">The sequence shown here is derived from an EMBL/GenBank/DDBJ whole genome shotgun (WGS) entry which is preliminary data.</text>
</comment>
<keyword evidence="6 7" id="KW-0472">Membrane</keyword>
<keyword evidence="10" id="KW-1185">Reference proteome</keyword>
<dbReference type="PANTHER" id="PTHR43840">
    <property type="entry name" value="MITOCHONDRIAL METAL TRANSPORTER 1-RELATED"/>
    <property type="match status" value="1"/>
</dbReference>
<keyword evidence="3" id="KW-0813">Transport</keyword>
<evidence type="ECO:0000256" key="2">
    <source>
        <dbReference type="ARBA" id="ARBA00008114"/>
    </source>
</evidence>
<evidence type="ECO:0000256" key="7">
    <source>
        <dbReference type="SAM" id="Phobius"/>
    </source>
</evidence>
<evidence type="ECO:0000256" key="3">
    <source>
        <dbReference type="ARBA" id="ARBA00022448"/>
    </source>
</evidence>
<dbReference type="Pfam" id="PF01545">
    <property type="entry name" value="Cation_efflux"/>
    <property type="match status" value="1"/>
</dbReference>
<feature type="transmembrane region" description="Helical" evidence="7">
    <location>
        <begin position="90"/>
        <end position="108"/>
    </location>
</feature>
<dbReference type="InterPro" id="IPR002524">
    <property type="entry name" value="Cation_efflux"/>
</dbReference>
<evidence type="ECO:0000256" key="4">
    <source>
        <dbReference type="ARBA" id="ARBA00022692"/>
    </source>
</evidence>